<proteinExistence type="predicted"/>
<organism evidence="1">
    <name type="scientific">hydrothermal vent metagenome</name>
    <dbReference type="NCBI Taxonomy" id="652676"/>
    <lineage>
        <taxon>unclassified sequences</taxon>
        <taxon>metagenomes</taxon>
        <taxon>ecological metagenomes</taxon>
    </lineage>
</organism>
<name>A0A3B0WPW6_9ZZZZ</name>
<dbReference type="AlphaFoldDB" id="A0A3B0WPW6"/>
<gene>
    <name evidence="1" type="ORF">MNBD_GAMMA11-2481</name>
</gene>
<evidence type="ECO:0000313" key="1">
    <source>
        <dbReference type="EMBL" id="VAW58035.1"/>
    </source>
</evidence>
<dbReference type="EMBL" id="UOFG01000010">
    <property type="protein sequence ID" value="VAW58035.1"/>
    <property type="molecule type" value="Genomic_DNA"/>
</dbReference>
<protein>
    <submittedName>
        <fullName evidence="1">Uncharacterized protein</fullName>
    </submittedName>
</protein>
<sequence length="116" mass="13170">MNRKRSTLSIPLLFVLLVAPLGNAAIAESLDQKLQQCKQAFSLSHSKDATQEAAAVANLKHLKLMKEILHELNKKNVDKKMTDAQLQENVMVMSHLLEMLVTENLSRKEQSWNLNY</sequence>
<accession>A0A3B0WPW6</accession>
<reference evidence="1" key="1">
    <citation type="submission" date="2018-06" db="EMBL/GenBank/DDBJ databases">
        <authorList>
            <person name="Zhirakovskaya E."/>
        </authorList>
    </citation>
    <scope>NUCLEOTIDE SEQUENCE</scope>
</reference>